<evidence type="ECO:0000256" key="1">
    <source>
        <dbReference type="SAM" id="MobiDB-lite"/>
    </source>
</evidence>
<comment type="caution">
    <text evidence="2">The sequence shown here is derived from an EMBL/GenBank/DDBJ whole genome shotgun (WGS) entry which is preliminary data.</text>
</comment>
<reference evidence="3" key="1">
    <citation type="journal article" date="2014" name="Genome Announc.">
        <title>Draft genome sequence of the formaldehyde-resistant fungus Byssochlamys spectabilis No. 5 (anamorph Paecilomyces variotii No. 5) (NBRC109023).</title>
        <authorList>
            <person name="Oka T."/>
            <person name="Ekino K."/>
            <person name="Fukuda K."/>
            <person name="Nomura Y."/>
        </authorList>
    </citation>
    <scope>NUCLEOTIDE SEQUENCE [LARGE SCALE GENOMIC DNA]</scope>
    <source>
        <strain evidence="3">No. 5 / NBRC 109023</strain>
    </source>
</reference>
<evidence type="ECO:0000313" key="3">
    <source>
        <dbReference type="Proteomes" id="UP000018001"/>
    </source>
</evidence>
<feature type="region of interest" description="Disordered" evidence="1">
    <location>
        <begin position="100"/>
        <end position="143"/>
    </location>
</feature>
<name>V5FPG6_BYSSN</name>
<proteinExistence type="predicted"/>
<feature type="region of interest" description="Disordered" evidence="1">
    <location>
        <begin position="1"/>
        <end position="60"/>
    </location>
</feature>
<feature type="compositionally biased region" description="Basic and acidic residues" evidence="1">
    <location>
        <begin position="50"/>
        <end position="60"/>
    </location>
</feature>
<accession>V5FPG6</accession>
<dbReference type="AlphaFoldDB" id="V5FPG6"/>
<dbReference type="Proteomes" id="UP000018001">
    <property type="component" value="Unassembled WGS sequence"/>
</dbReference>
<dbReference type="HOGENOM" id="CLU_1175256_0_0_1"/>
<dbReference type="InParanoid" id="V5FPG6"/>
<protein>
    <submittedName>
        <fullName evidence="2">Uncharacterized protein</fullName>
    </submittedName>
</protein>
<keyword evidence="3" id="KW-1185">Reference proteome</keyword>
<dbReference type="EMBL" id="BAUL01000001">
    <property type="protein sequence ID" value="GAD91461.1"/>
    <property type="molecule type" value="Genomic_DNA"/>
</dbReference>
<evidence type="ECO:0000313" key="2">
    <source>
        <dbReference type="EMBL" id="GAD91461.1"/>
    </source>
</evidence>
<organism evidence="2 3">
    <name type="scientific">Byssochlamys spectabilis (strain No. 5 / NBRC 109023)</name>
    <name type="common">Paecilomyces variotii</name>
    <dbReference type="NCBI Taxonomy" id="1356009"/>
    <lineage>
        <taxon>Eukaryota</taxon>
        <taxon>Fungi</taxon>
        <taxon>Dikarya</taxon>
        <taxon>Ascomycota</taxon>
        <taxon>Pezizomycotina</taxon>
        <taxon>Eurotiomycetes</taxon>
        <taxon>Eurotiomycetidae</taxon>
        <taxon>Eurotiales</taxon>
        <taxon>Thermoascaceae</taxon>
        <taxon>Paecilomyces</taxon>
    </lineage>
</organism>
<gene>
    <name evidence="2" type="ORF">PVAR5_0031</name>
</gene>
<sequence>MPAVKVRLGGKARESTESTKLTDPGQEAREMDLSLCEKGTQPPGAARQNRPKERTADRGEGVWGQSFEKMGLGERDIIIASLVLVPIILMGQTNFRRTTIEPTVEPDPPRGSSIPNDGVIAPWLLDPSENPTGGHNPVEPSIGRRQGRADQLLWQTCDTSALTIDAGRPLPWSDAVLFKSALYGGTSEFCAGQSLPFHGDPTTSARVSTQSSPKRCLAAAGRLNCAAQEALGPLDS</sequence>